<dbReference type="Proteomes" id="UP001214441">
    <property type="component" value="Unassembled WGS sequence"/>
</dbReference>
<dbReference type="EMBL" id="JANCPR020000054">
    <property type="protein sequence ID" value="MDJ1137260.1"/>
    <property type="molecule type" value="Genomic_DNA"/>
</dbReference>
<evidence type="ECO:0000256" key="1">
    <source>
        <dbReference type="SAM" id="MobiDB-lite"/>
    </source>
</evidence>
<name>A0ABT7A7G3_9ACTN</name>
<dbReference type="InterPro" id="IPR046186">
    <property type="entry name" value="DUF6214"/>
</dbReference>
<organism evidence="2 3">
    <name type="scientific">Streptomyces iconiensis</name>
    <dbReference type="NCBI Taxonomy" id="1384038"/>
    <lineage>
        <taxon>Bacteria</taxon>
        <taxon>Bacillati</taxon>
        <taxon>Actinomycetota</taxon>
        <taxon>Actinomycetes</taxon>
        <taxon>Kitasatosporales</taxon>
        <taxon>Streptomycetaceae</taxon>
        <taxon>Streptomyces</taxon>
    </lineage>
</organism>
<keyword evidence="3" id="KW-1185">Reference proteome</keyword>
<proteinExistence type="predicted"/>
<gene>
    <name evidence="2" type="ORF">NMN56_036000</name>
</gene>
<dbReference type="Pfam" id="PF19720">
    <property type="entry name" value="DUF6214"/>
    <property type="match status" value="1"/>
</dbReference>
<feature type="region of interest" description="Disordered" evidence="1">
    <location>
        <begin position="121"/>
        <end position="148"/>
    </location>
</feature>
<feature type="compositionally biased region" description="Acidic residues" evidence="1">
    <location>
        <begin position="131"/>
        <end position="141"/>
    </location>
</feature>
<evidence type="ECO:0000313" key="3">
    <source>
        <dbReference type="Proteomes" id="UP001214441"/>
    </source>
</evidence>
<accession>A0ABT7A7G3</accession>
<comment type="caution">
    <text evidence="2">The sequence shown here is derived from an EMBL/GenBank/DDBJ whole genome shotgun (WGS) entry which is preliminary data.</text>
</comment>
<dbReference type="RefSeq" id="WP_274042541.1">
    <property type="nucleotide sequence ID" value="NZ_JANCPR020000054.1"/>
</dbReference>
<protein>
    <submittedName>
        <fullName evidence="2">DUF6214 family protein</fullName>
    </submittedName>
</protein>
<reference evidence="2 3" key="1">
    <citation type="submission" date="2023-05" db="EMBL/GenBank/DDBJ databases">
        <title>Streptantibioticus silvisoli sp. nov., acidotolerant actinomycetes 1 from pine litter.</title>
        <authorList>
            <person name="Swiecimska M."/>
            <person name="Golinska P."/>
            <person name="Sangal V."/>
            <person name="Wachnowicz B."/>
            <person name="Goodfellow M."/>
        </authorList>
    </citation>
    <scope>NUCLEOTIDE SEQUENCE [LARGE SCALE GENOMIC DNA]</scope>
    <source>
        <strain evidence="2 3">DSM 42109</strain>
    </source>
</reference>
<sequence length="212" mass="23142">MWELQGYGTATPGPAVRDVHEYETEHPSDPLGYGPGIPERAPDLLPPWFNVRLTFADGSHIDVLAAVVEGQIRIEDMRADPPLPLQGFAALAAWISEPLEDACRVVFQQHEAGCTGQVAGPRSFRAVEPGTEPEPEPEPAPEEPAKHRARATWPRGLEGRRVAAAAYRAAQEQGDDPVLAVMCATGHSRRKSLRIIAAARDEGFLAPRHVRR</sequence>
<evidence type="ECO:0000313" key="2">
    <source>
        <dbReference type="EMBL" id="MDJ1137260.1"/>
    </source>
</evidence>